<reference evidence="1" key="1">
    <citation type="journal article" date="2023" name="Mol. Phylogenet. Evol.">
        <title>Genome-scale phylogeny and comparative genomics of the fungal order Sordariales.</title>
        <authorList>
            <person name="Hensen N."/>
            <person name="Bonometti L."/>
            <person name="Westerberg I."/>
            <person name="Brannstrom I.O."/>
            <person name="Guillou S."/>
            <person name="Cros-Aarteil S."/>
            <person name="Calhoun S."/>
            <person name="Haridas S."/>
            <person name="Kuo A."/>
            <person name="Mondo S."/>
            <person name="Pangilinan J."/>
            <person name="Riley R."/>
            <person name="LaButti K."/>
            <person name="Andreopoulos B."/>
            <person name="Lipzen A."/>
            <person name="Chen C."/>
            <person name="Yan M."/>
            <person name="Daum C."/>
            <person name="Ng V."/>
            <person name="Clum A."/>
            <person name="Steindorff A."/>
            <person name="Ohm R.A."/>
            <person name="Martin F."/>
            <person name="Silar P."/>
            <person name="Natvig D.O."/>
            <person name="Lalanne C."/>
            <person name="Gautier V."/>
            <person name="Ament-Velasquez S.L."/>
            <person name="Kruys A."/>
            <person name="Hutchinson M.I."/>
            <person name="Powell A.J."/>
            <person name="Barry K."/>
            <person name="Miller A.N."/>
            <person name="Grigoriev I.V."/>
            <person name="Debuchy R."/>
            <person name="Gladieux P."/>
            <person name="Hiltunen Thoren M."/>
            <person name="Johannesson H."/>
        </authorList>
    </citation>
    <scope>NUCLEOTIDE SEQUENCE</scope>
    <source>
        <strain evidence="1">CBS 103.79</strain>
    </source>
</reference>
<dbReference type="AlphaFoldDB" id="A0AAN6MF99"/>
<organism evidence="1 2">
    <name type="scientific">Staphylotrichum tortipilum</name>
    <dbReference type="NCBI Taxonomy" id="2831512"/>
    <lineage>
        <taxon>Eukaryota</taxon>
        <taxon>Fungi</taxon>
        <taxon>Dikarya</taxon>
        <taxon>Ascomycota</taxon>
        <taxon>Pezizomycotina</taxon>
        <taxon>Sordariomycetes</taxon>
        <taxon>Sordariomycetidae</taxon>
        <taxon>Sordariales</taxon>
        <taxon>Chaetomiaceae</taxon>
        <taxon>Staphylotrichum</taxon>
    </lineage>
</organism>
<dbReference type="Proteomes" id="UP001303889">
    <property type="component" value="Unassembled WGS sequence"/>
</dbReference>
<comment type="caution">
    <text evidence="1">The sequence shown here is derived from an EMBL/GenBank/DDBJ whole genome shotgun (WGS) entry which is preliminary data.</text>
</comment>
<keyword evidence="2" id="KW-1185">Reference proteome</keyword>
<evidence type="ECO:0000313" key="1">
    <source>
        <dbReference type="EMBL" id="KAK3899812.1"/>
    </source>
</evidence>
<accession>A0AAN6MF99</accession>
<proteinExistence type="predicted"/>
<name>A0AAN6MF99_9PEZI</name>
<evidence type="ECO:0000313" key="2">
    <source>
        <dbReference type="Proteomes" id="UP001303889"/>
    </source>
</evidence>
<sequence length="120" mass="12934">MPRHTIYIITYDRGPHPLTGAPKPHHWAYYLESATTTIPSPNNTTTTTTTPNTGTIFQLRGVPGSFHYPGPEHALPASQHGTPGPVREQLEIGEVDGETEKVVEGIDGVLKAVGRERGGV</sequence>
<reference evidence="1" key="2">
    <citation type="submission" date="2023-05" db="EMBL/GenBank/DDBJ databases">
        <authorList>
            <consortium name="Lawrence Berkeley National Laboratory"/>
            <person name="Steindorff A."/>
            <person name="Hensen N."/>
            <person name="Bonometti L."/>
            <person name="Westerberg I."/>
            <person name="Brannstrom I.O."/>
            <person name="Guillou S."/>
            <person name="Cros-Aarteil S."/>
            <person name="Calhoun S."/>
            <person name="Haridas S."/>
            <person name="Kuo A."/>
            <person name="Mondo S."/>
            <person name="Pangilinan J."/>
            <person name="Riley R."/>
            <person name="Labutti K."/>
            <person name="Andreopoulos B."/>
            <person name="Lipzen A."/>
            <person name="Chen C."/>
            <person name="Yanf M."/>
            <person name="Daum C."/>
            <person name="Ng V."/>
            <person name="Clum A."/>
            <person name="Ohm R."/>
            <person name="Martin F."/>
            <person name="Silar P."/>
            <person name="Natvig D."/>
            <person name="Lalanne C."/>
            <person name="Gautier V."/>
            <person name="Ament-Velasquez S.L."/>
            <person name="Kruys A."/>
            <person name="Hutchinson M.I."/>
            <person name="Powell A.J."/>
            <person name="Barry K."/>
            <person name="Miller A.N."/>
            <person name="Grigoriev I.V."/>
            <person name="Debuchy R."/>
            <person name="Gladieux P."/>
            <person name="Thoren M.H."/>
            <person name="Johannesson H."/>
        </authorList>
    </citation>
    <scope>NUCLEOTIDE SEQUENCE</scope>
    <source>
        <strain evidence="1">CBS 103.79</strain>
    </source>
</reference>
<gene>
    <name evidence="1" type="ORF">C8A05DRAFT_17809</name>
</gene>
<dbReference type="EMBL" id="MU855737">
    <property type="protein sequence ID" value="KAK3899812.1"/>
    <property type="molecule type" value="Genomic_DNA"/>
</dbReference>
<protein>
    <submittedName>
        <fullName evidence="1">Uncharacterized protein</fullName>
    </submittedName>
</protein>